<dbReference type="OrthoDB" id="3932648at2759"/>
<organism evidence="3 4">
    <name type="scientific">Botryosphaeria dothidea</name>
    <dbReference type="NCBI Taxonomy" id="55169"/>
    <lineage>
        <taxon>Eukaryota</taxon>
        <taxon>Fungi</taxon>
        <taxon>Dikarya</taxon>
        <taxon>Ascomycota</taxon>
        <taxon>Pezizomycotina</taxon>
        <taxon>Dothideomycetes</taxon>
        <taxon>Dothideomycetes incertae sedis</taxon>
        <taxon>Botryosphaeriales</taxon>
        <taxon>Botryosphaeriaceae</taxon>
        <taxon>Botryosphaeria</taxon>
    </lineage>
</organism>
<evidence type="ECO:0000313" key="4">
    <source>
        <dbReference type="Proteomes" id="UP000572817"/>
    </source>
</evidence>
<proteinExistence type="predicted"/>
<keyword evidence="4" id="KW-1185">Reference proteome</keyword>
<accession>A0A8H4J582</accession>
<feature type="compositionally biased region" description="Low complexity" evidence="1">
    <location>
        <begin position="68"/>
        <end position="80"/>
    </location>
</feature>
<evidence type="ECO:0000256" key="1">
    <source>
        <dbReference type="SAM" id="MobiDB-lite"/>
    </source>
</evidence>
<sequence>MSTSKSALIPNYDPRVNEGLQVASPYDPKISEALQPVVQEPKYSTDNNWHEAPQVIVREEPKYLTEDSSSTTVSPISPRTPRTPAPAYRPYPINRGSEDGVSLTRAPTVDVSTIDLEKNKNTKDSLSRKKRICGCTRTVFWLSLALGFSIAIAASLAGGIIPIKRDQNDQQT</sequence>
<keyword evidence="2" id="KW-0472">Membrane</keyword>
<dbReference type="EMBL" id="WWBZ02000001">
    <property type="protein sequence ID" value="KAF4313446.1"/>
    <property type="molecule type" value="Genomic_DNA"/>
</dbReference>
<reference evidence="3" key="1">
    <citation type="submission" date="2020-04" db="EMBL/GenBank/DDBJ databases">
        <title>Genome Assembly and Annotation of Botryosphaeria dothidea sdau 11-99, a Latent Pathogen of Apple Fruit Ring Rot in China.</title>
        <authorList>
            <person name="Yu C."/>
            <person name="Diao Y."/>
            <person name="Lu Q."/>
            <person name="Zhao J."/>
            <person name="Cui S."/>
            <person name="Peng C."/>
            <person name="He B."/>
            <person name="Liu H."/>
        </authorList>
    </citation>
    <scope>NUCLEOTIDE SEQUENCE [LARGE SCALE GENOMIC DNA]</scope>
    <source>
        <strain evidence="3">Sdau11-99</strain>
    </source>
</reference>
<evidence type="ECO:0000256" key="2">
    <source>
        <dbReference type="SAM" id="Phobius"/>
    </source>
</evidence>
<comment type="caution">
    <text evidence="3">The sequence shown here is derived from an EMBL/GenBank/DDBJ whole genome shotgun (WGS) entry which is preliminary data.</text>
</comment>
<dbReference type="AlphaFoldDB" id="A0A8H4J582"/>
<name>A0A8H4J582_9PEZI</name>
<dbReference type="Proteomes" id="UP000572817">
    <property type="component" value="Unassembled WGS sequence"/>
</dbReference>
<feature type="region of interest" description="Disordered" evidence="1">
    <location>
        <begin position="61"/>
        <end position="102"/>
    </location>
</feature>
<evidence type="ECO:0000313" key="3">
    <source>
        <dbReference type="EMBL" id="KAF4313446.1"/>
    </source>
</evidence>
<gene>
    <name evidence="3" type="ORF">GTA08_BOTSDO00488</name>
</gene>
<feature type="transmembrane region" description="Helical" evidence="2">
    <location>
        <begin position="139"/>
        <end position="163"/>
    </location>
</feature>
<keyword evidence="2" id="KW-1133">Transmembrane helix</keyword>
<protein>
    <submittedName>
        <fullName evidence="3">Uncharacterized protein</fullName>
    </submittedName>
</protein>
<keyword evidence="2" id="KW-0812">Transmembrane</keyword>